<organism evidence="1 2">
    <name type="scientific">Phlebia brevispora</name>
    <dbReference type="NCBI Taxonomy" id="194682"/>
    <lineage>
        <taxon>Eukaryota</taxon>
        <taxon>Fungi</taxon>
        <taxon>Dikarya</taxon>
        <taxon>Basidiomycota</taxon>
        <taxon>Agaricomycotina</taxon>
        <taxon>Agaricomycetes</taxon>
        <taxon>Polyporales</taxon>
        <taxon>Meruliaceae</taxon>
        <taxon>Phlebia</taxon>
    </lineage>
</organism>
<proteinExistence type="predicted"/>
<name>A0ACC1RHV8_9APHY</name>
<dbReference type="Proteomes" id="UP001148662">
    <property type="component" value="Unassembled WGS sequence"/>
</dbReference>
<dbReference type="EMBL" id="JANHOG010002938">
    <property type="protein sequence ID" value="KAJ3518626.1"/>
    <property type="molecule type" value="Genomic_DNA"/>
</dbReference>
<accession>A0ACC1RHV8</accession>
<evidence type="ECO:0000313" key="2">
    <source>
        <dbReference type="Proteomes" id="UP001148662"/>
    </source>
</evidence>
<protein>
    <submittedName>
        <fullName evidence="1">Uncharacterized protein</fullName>
    </submittedName>
</protein>
<evidence type="ECO:0000313" key="1">
    <source>
        <dbReference type="EMBL" id="KAJ3518626.1"/>
    </source>
</evidence>
<keyword evidence="2" id="KW-1185">Reference proteome</keyword>
<gene>
    <name evidence="1" type="ORF">NM688_g9412</name>
</gene>
<sequence length="354" mass="40055">MNPVLIAGAGLSGLAAALTLTKNGVPVRIIERDPKFHYGQRGSALMPRTLEVYNFLGVLADCTKTGNHPFKRCIYEMPEGRKPMKIFEMFTYEDPTPSVPFRNCWIIGQAHNEEILRDHLAKHNVFVELSTELVDFDQDENGVIAHVIKHNGSEETSETIPAAFLIGADGARSTVRKKLGLSFTGETRDDERMFLADMEIKGLSRDYWHSWGDHSPRNIYLRPTEYDGLFSCLIYAPPKDLKAISDDRDALFKFIKDVTNRHELEFGNITWMSEWRANIRMANKFSEGRVFIVGDAAHIHAPHGAQGFNSGVQDSYNLAWKLALVWHGIAPRSLLDSYTDERLPVIKDMIHPGR</sequence>
<comment type="caution">
    <text evidence="1">The sequence shown here is derived from an EMBL/GenBank/DDBJ whole genome shotgun (WGS) entry which is preliminary data.</text>
</comment>
<reference evidence="1" key="1">
    <citation type="submission" date="2022-07" db="EMBL/GenBank/DDBJ databases">
        <title>Genome Sequence of Phlebia brevispora.</title>
        <authorList>
            <person name="Buettner E."/>
        </authorList>
    </citation>
    <scope>NUCLEOTIDE SEQUENCE</scope>
    <source>
        <strain evidence="1">MPL23</strain>
    </source>
</reference>